<feature type="compositionally biased region" description="Basic residues" evidence="1">
    <location>
        <begin position="257"/>
        <end position="267"/>
    </location>
</feature>
<dbReference type="STRING" id="56484.A0A1Y2FQH0"/>
<dbReference type="PANTHER" id="PTHR45006">
    <property type="entry name" value="DNAJ-LIKE PROTEIN 1"/>
    <property type="match status" value="1"/>
</dbReference>
<proteinExistence type="predicted"/>
<evidence type="ECO:0000256" key="1">
    <source>
        <dbReference type="SAM" id="MobiDB-lite"/>
    </source>
</evidence>
<evidence type="ECO:0000313" key="4">
    <source>
        <dbReference type="Proteomes" id="UP000193685"/>
    </source>
</evidence>
<dbReference type="GO" id="GO:0005829">
    <property type="term" value="C:cytosol"/>
    <property type="evidence" value="ECO:0007669"/>
    <property type="project" value="TreeGrafter"/>
</dbReference>
<gene>
    <name evidence="3" type="ORF">BCR37DRAFT_376811</name>
</gene>
<dbReference type="InterPro" id="IPR052814">
    <property type="entry name" value="Peroxisomal_DnaJ"/>
</dbReference>
<reference evidence="3 4" key="1">
    <citation type="submission" date="2016-07" db="EMBL/GenBank/DDBJ databases">
        <title>Pervasive Adenine N6-methylation of Active Genes in Fungi.</title>
        <authorList>
            <consortium name="DOE Joint Genome Institute"/>
            <person name="Mondo S.J."/>
            <person name="Dannebaum R.O."/>
            <person name="Kuo R.C."/>
            <person name="Labutti K."/>
            <person name="Haridas S."/>
            <person name="Kuo A."/>
            <person name="Salamov A."/>
            <person name="Ahrendt S.R."/>
            <person name="Lipzen A."/>
            <person name="Sullivan W."/>
            <person name="Andreopoulos W.B."/>
            <person name="Clum A."/>
            <person name="Lindquist E."/>
            <person name="Daum C."/>
            <person name="Ramamoorthy G.K."/>
            <person name="Gryganskyi A."/>
            <person name="Culley D."/>
            <person name="Magnuson J.K."/>
            <person name="James T.Y."/>
            <person name="O'Malley M.A."/>
            <person name="Stajich J.E."/>
            <person name="Spatafora J.W."/>
            <person name="Visel A."/>
            <person name="Grigoriev I.V."/>
        </authorList>
    </citation>
    <scope>NUCLEOTIDE SEQUENCE [LARGE SCALE GENOMIC DNA]</scope>
    <source>
        <strain evidence="3 4">12-1054</strain>
    </source>
</reference>
<evidence type="ECO:0000313" key="3">
    <source>
        <dbReference type="EMBL" id="ORY86252.1"/>
    </source>
</evidence>
<dbReference type="Pfam" id="PF14308">
    <property type="entry name" value="DnaJ-X"/>
    <property type="match status" value="1"/>
</dbReference>
<keyword evidence="4" id="KW-1185">Reference proteome</keyword>
<dbReference type="GO" id="GO:0016558">
    <property type="term" value="P:protein import into peroxisome matrix"/>
    <property type="evidence" value="ECO:0007669"/>
    <property type="project" value="TreeGrafter"/>
</dbReference>
<organism evidence="3 4">
    <name type="scientific">Protomyces lactucae-debilis</name>
    <dbReference type="NCBI Taxonomy" id="2754530"/>
    <lineage>
        <taxon>Eukaryota</taxon>
        <taxon>Fungi</taxon>
        <taxon>Dikarya</taxon>
        <taxon>Ascomycota</taxon>
        <taxon>Taphrinomycotina</taxon>
        <taxon>Taphrinomycetes</taxon>
        <taxon>Taphrinales</taxon>
        <taxon>Protomycetaceae</taxon>
        <taxon>Protomyces</taxon>
    </lineage>
</organism>
<sequence length="281" mass="31739">MEQLRLTAGDEAEMAAAGMSEKEKSLRKEGKRKGGLTKEQRAELHAYEQERLKIREERITALEKKLIERISVWTESERSPETTSAFQMKCKYEAENLKMESFGVELLHAIGGVYVQKAELALKSQKFMGSFFGKMKEKGGIVKDTWNTLSVAVDAQMTAERVARMEEKGGDEWNEEIKREMEEEMTGKVLAASWAGTKYEIGGVLREVCDRVLAKTLPKEKRIQRAQAMIIMGNVFLGVQPEEGDEGRVFETLVANAHKKKHKKKETKPKPATTVPAEKTV</sequence>
<protein>
    <submittedName>
        <fullName evidence="3">DnaJ domain-containing protein</fullName>
    </submittedName>
</protein>
<dbReference type="PANTHER" id="PTHR45006:SF1">
    <property type="entry name" value="DNAJ-LIKE PROTEIN 1"/>
    <property type="match status" value="1"/>
</dbReference>
<dbReference type="GeneID" id="63785275"/>
<dbReference type="AlphaFoldDB" id="A0A1Y2FQH0"/>
<feature type="region of interest" description="Disordered" evidence="1">
    <location>
        <begin position="257"/>
        <end position="281"/>
    </location>
</feature>
<dbReference type="OrthoDB" id="552049at2759"/>
<accession>A0A1Y2FQH0</accession>
<dbReference type="Proteomes" id="UP000193685">
    <property type="component" value="Unassembled WGS sequence"/>
</dbReference>
<name>A0A1Y2FQH0_PROLT</name>
<comment type="caution">
    <text evidence="3">The sequence shown here is derived from an EMBL/GenBank/DDBJ whole genome shotgun (WGS) entry which is preliminary data.</text>
</comment>
<dbReference type="RefSeq" id="XP_040727434.1">
    <property type="nucleotide sequence ID" value="XM_040868676.1"/>
</dbReference>
<feature type="region of interest" description="Disordered" evidence="1">
    <location>
        <begin position="1"/>
        <end position="40"/>
    </location>
</feature>
<feature type="domain" description="DNAJ-containing protein X-domain" evidence="2">
    <location>
        <begin position="55"/>
        <end position="254"/>
    </location>
</feature>
<dbReference type="OMA" id="VHEHPIA"/>
<dbReference type="InterPro" id="IPR026894">
    <property type="entry name" value="DnaJ_X"/>
</dbReference>
<evidence type="ECO:0000259" key="2">
    <source>
        <dbReference type="Pfam" id="PF14308"/>
    </source>
</evidence>
<dbReference type="EMBL" id="MCFI01000003">
    <property type="protein sequence ID" value="ORY86252.1"/>
    <property type="molecule type" value="Genomic_DNA"/>
</dbReference>
<feature type="compositionally biased region" description="Low complexity" evidence="1">
    <location>
        <begin position="270"/>
        <end position="281"/>
    </location>
</feature>